<dbReference type="NCBIfam" id="TIGR01308">
    <property type="entry name" value="rpmD_bact"/>
    <property type="match status" value="1"/>
</dbReference>
<evidence type="ECO:0000259" key="6">
    <source>
        <dbReference type="Pfam" id="PF00327"/>
    </source>
</evidence>
<gene>
    <name evidence="5" type="primary">rpmD</name>
    <name evidence="7" type="ORF">S3_972_0032</name>
</gene>
<dbReference type="SUPFAM" id="SSF55129">
    <property type="entry name" value="Ribosomal protein L30p/L7e"/>
    <property type="match status" value="1"/>
</dbReference>
<dbReference type="EMBL" id="FQ032816">
    <property type="protein sequence ID" value="CBL87319.1"/>
    <property type="molecule type" value="Genomic_DNA"/>
</dbReference>
<dbReference type="GO" id="GO:0022625">
    <property type="term" value="C:cytosolic large ribosomal subunit"/>
    <property type="evidence" value="ECO:0007669"/>
    <property type="project" value="TreeGrafter"/>
</dbReference>
<dbReference type="AlphaFoldDB" id="F4MMF6"/>
<keyword evidence="3 5" id="KW-0689">Ribosomal protein</keyword>
<evidence type="ECO:0000256" key="2">
    <source>
        <dbReference type="ARBA" id="ARBA00011838"/>
    </source>
</evidence>
<evidence type="ECO:0000256" key="1">
    <source>
        <dbReference type="ARBA" id="ARBA00007594"/>
    </source>
</evidence>
<comment type="subunit">
    <text evidence="2 5">Part of the 50S ribosomal subunit.</text>
</comment>
<evidence type="ECO:0000256" key="5">
    <source>
        <dbReference type="HAMAP-Rule" id="MF_01371"/>
    </source>
</evidence>
<protein>
    <recommendedName>
        <fullName evidence="5">Large ribosomal subunit protein uL30</fullName>
    </recommendedName>
</protein>
<dbReference type="Pfam" id="PF00327">
    <property type="entry name" value="Ribosomal_L30"/>
    <property type="match status" value="1"/>
</dbReference>
<dbReference type="CDD" id="cd01658">
    <property type="entry name" value="Ribosomal_L30"/>
    <property type="match status" value="1"/>
</dbReference>
<dbReference type="HAMAP" id="MF_01371_B">
    <property type="entry name" value="Ribosomal_uL30_B"/>
    <property type="match status" value="1"/>
</dbReference>
<keyword evidence="4 5" id="KW-0687">Ribonucleoprotein</keyword>
<dbReference type="PIRSF" id="PIRSF002211">
    <property type="entry name" value="Ribosomal_L30_bac-type"/>
    <property type="match status" value="1"/>
</dbReference>
<organism evidence="7">
    <name type="scientific">uncultured Sphingobacteriia bacterium</name>
    <dbReference type="NCBI Taxonomy" id="246143"/>
    <lineage>
        <taxon>Bacteria</taxon>
        <taxon>Pseudomonadati</taxon>
        <taxon>Bacteroidota</taxon>
        <taxon>Sphingobacteriia</taxon>
        <taxon>environmental samples</taxon>
    </lineage>
</organism>
<proteinExistence type="inferred from homology"/>
<dbReference type="InterPro" id="IPR016082">
    <property type="entry name" value="Ribosomal_uL30_ferredoxin-like"/>
</dbReference>
<accession>F4MMF6</accession>
<name>F4MMF6_9BACT</name>
<feature type="domain" description="Large ribosomal subunit protein uL30-like ferredoxin-like fold" evidence="6">
    <location>
        <begin position="4"/>
        <end position="53"/>
    </location>
</feature>
<evidence type="ECO:0000256" key="3">
    <source>
        <dbReference type="ARBA" id="ARBA00022980"/>
    </source>
</evidence>
<dbReference type="InterPro" id="IPR005996">
    <property type="entry name" value="Ribosomal_uL30_bac-type"/>
</dbReference>
<evidence type="ECO:0000313" key="7">
    <source>
        <dbReference type="EMBL" id="CBL87319.1"/>
    </source>
</evidence>
<dbReference type="InterPro" id="IPR036919">
    <property type="entry name" value="Ribo_uL30_ferredoxin-like_sf"/>
</dbReference>
<dbReference type="GO" id="GO:0003735">
    <property type="term" value="F:structural constituent of ribosome"/>
    <property type="evidence" value="ECO:0007669"/>
    <property type="project" value="InterPro"/>
</dbReference>
<reference evidence="7" key="1">
    <citation type="submission" date="2010-05" db="EMBL/GenBank/DDBJ databases">
        <authorList>
            <person name="Genoscope - CEA"/>
        </authorList>
    </citation>
    <scope>NUCLEOTIDE SEQUENCE</scope>
</reference>
<sequence>MGKVKITQVKSAIRRPADQKRTLIALGIKKLNKTREVEESPAVMGMIRKVEHLLKVEKA</sequence>
<evidence type="ECO:0000256" key="4">
    <source>
        <dbReference type="ARBA" id="ARBA00023274"/>
    </source>
</evidence>
<dbReference type="GO" id="GO:0006412">
    <property type="term" value="P:translation"/>
    <property type="evidence" value="ECO:0007669"/>
    <property type="project" value="UniProtKB-UniRule"/>
</dbReference>
<reference evidence="7" key="2">
    <citation type="journal article" date="2012" name="Environ. Microbiol.">
        <title>Genomic content of uncultured Bacteroidetes from contrasting oceanic provinces in the North Atlantic Ocean.</title>
        <authorList>
            <person name="Gomez-Pereira P.R."/>
            <person name="Schuler M."/>
            <person name="Fuchs B.M."/>
            <person name="Bennke C."/>
            <person name="Teeling H."/>
            <person name="Waldmann J."/>
            <person name="Richter M."/>
            <person name="Barbe V."/>
            <person name="Bataille E."/>
            <person name="Glockner F.O."/>
            <person name="Amann R."/>
        </authorList>
    </citation>
    <scope>NUCLEOTIDE SEQUENCE</scope>
</reference>
<comment type="similarity">
    <text evidence="1 5">Belongs to the universal ribosomal protein uL30 family.</text>
</comment>
<dbReference type="Gene3D" id="3.30.1390.20">
    <property type="entry name" value="Ribosomal protein L30, ferredoxin-like fold domain"/>
    <property type="match status" value="1"/>
</dbReference>
<dbReference type="PANTHER" id="PTHR15892">
    <property type="entry name" value="MITOCHONDRIAL RIBOSOMAL PROTEIN L30"/>
    <property type="match status" value="1"/>
</dbReference>
<dbReference type="PANTHER" id="PTHR15892:SF2">
    <property type="entry name" value="LARGE RIBOSOMAL SUBUNIT PROTEIN UL30M"/>
    <property type="match status" value="1"/>
</dbReference>